<dbReference type="AlphaFoldDB" id="A0A225WSB9"/>
<sequence>MQLGLLVGDRRKKNAATSVAKPRAVEEEKSTAQEGTTSECFAGIMRTKCLRTTKVFVPRRAKLMTPRCPTQY</sequence>
<name>A0A225WSB9_9STRA</name>
<dbReference type="EMBL" id="NBNE01000371">
    <property type="protein sequence ID" value="OWZ20008.1"/>
    <property type="molecule type" value="Genomic_DNA"/>
</dbReference>
<evidence type="ECO:0000313" key="3">
    <source>
        <dbReference type="Proteomes" id="UP000198211"/>
    </source>
</evidence>
<proteinExistence type="predicted"/>
<keyword evidence="3" id="KW-1185">Reference proteome</keyword>
<feature type="region of interest" description="Disordered" evidence="1">
    <location>
        <begin position="1"/>
        <end position="32"/>
    </location>
</feature>
<accession>A0A225WSB9</accession>
<protein>
    <submittedName>
        <fullName evidence="2">Uncharacterized protein</fullName>
    </submittedName>
</protein>
<evidence type="ECO:0000256" key="1">
    <source>
        <dbReference type="SAM" id="MobiDB-lite"/>
    </source>
</evidence>
<organism evidence="2 3">
    <name type="scientific">Phytophthora megakarya</name>
    <dbReference type="NCBI Taxonomy" id="4795"/>
    <lineage>
        <taxon>Eukaryota</taxon>
        <taxon>Sar</taxon>
        <taxon>Stramenopiles</taxon>
        <taxon>Oomycota</taxon>
        <taxon>Peronosporomycetes</taxon>
        <taxon>Peronosporales</taxon>
        <taxon>Peronosporaceae</taxon>
        <taxon>Phytophthora</taxon>
    </lineage>
</organism>
<comment type="caution">
    <text evidence="2">The sequence shown here is derived from an EMBL/GenBank/DDBJ whole genome shotgun (WGS) entry which is preliminary data.</text>
</comment>
<evidence type="ECO:0000313" key="2">
    <source>
        <dbReference type="EMBL" id="OWZ20008.1"/>
    </source>
</evidence>
<gene>
    <name evidence="2" type="ORF">PHMEG_0005641</name>
</gene>
<dbReference type="Proteomes" id="UP000198211">
    <property type="component" value="Unassembled WGS sequence"/>
</dbReference>
<reference evidence="3" key="1">
    <citation type="submission" date="2017-03" db="EMBL/GenBank/DDBJ databases">
        <title>Phytopthora megakarya and P. palmivora, two closely related causual agents of cacao black pod achieved similar genome size and gene model numbers by different mechanisms.</title>
        <authorList>
            <person name="Ali S."/>
            <person name="Shao J."/>
            <person name="Larry D.J."/>
            <person name="Kronmiller B."/>
            <person name="Shen D."/>
            <person name="Strem M.D."/>
            <person name="Melnick R.L."/>
            <person name="Guiltinan M.J."/>
            <person name="Tyler B.M."/>
            <person name="Meinhardt L.W."/>
            <person name="Bailey B.A."/>
        </authorList>
    </citation>
    <scope>NUCLEOTIDE SEQUENCE [LARGE SCALE GENOMIC DNA]</scope>
    <source>
        <strain evidence="3">zdho120</strain>
    </source>
</reference>